<evidence type="ECO:0000256" key="1">
    <source>
        <dbReference type="SAM" id="SignalP"/>
    </source>
</evidence>
<feature type="signal peptide" evidence="1">
    <location>
        <begin position="1"/>
        <end position="23"/>
    </location>
</feature>
<keyword evidence="1" id="KW-0732">Signal</keyword>
<protein>
    <submittedName>
        <fullName evidence="2">Uncharacterized protein</fullName>
    </submittedName>
</protein>
<evidence type="ECO:0000313" key="2">
    <source>
        <dbReference type="EMBL" id="MBI1755486.1"/>
    </source>
</evidence>
<sequence length="1560" mass="163715">MKLRLVVAGAALAALAGAQTRYASQVSTIHAGVALVGSNTVSAGVPANDAPFVWYNLDSNVLAKPPGWSFENPSAEHLVTSSIQTRWSAVAAVVGGNTPNVGDRIDRGTAAYWEVQLSSASDTQLAQFDVLSLTLYSNLSLSPYERERLRRFVDQGGVLWVDFSGNLASVDPINGLPLPFNVSTVAGSGTRNADLSHPLLGSPNPLDGQALRALETTPGGALSPITPGSLGTTISFEQTIPADYTKLESIASDATGSTIALGRIGDGFVVITARGAAAALNQVQTASGLNTNKQYYALNPGPTRSGTAAARLIVNAISLTSSHNHVRGGTRQQNGSPIDVGAPLLQRFFAPRALPAGVYRPPTMFKGLLVAVDDSHLYVYSMRPGVSLDGQANPDGGIVDYATGTGYDLLWSSVALASPISSATCIEVANPQPGIPADQIVVVDGAGAIKAFDAFQLDGSRHITPTTAALPAYSVLPASGTAAYTSGVPDPGPFPPTYHEGVLYVADTQNAGVFGPSGRVWQMDPSRATMLSSGSGEFVIGGSLATGIGDLSAGPTVGYVPILDNSGGLDKVIYVPTRPNPAAAGSNSTAGLYSLWVGARGERPSSYTVVASSLQIRTRAATQGLDVYKPADLTVGNSLGFRLTLIKFSGAPYTQAEMTALFTGGYSTDGSGTVTVPMNQATLPADVAGVRVDYTIDWGNGAALTNSIVRGNLFFVDDSVKARRVLGGIAMSAGGNLFAVVSTADNSTMASAGGTLYCLNESGRGSFKLLYRYDMYGAYNSPLTQGGSYTVDPTFADRDGLIGASPTLQGAISQLTFTGSPAVSNGIVFVTAAGMKNGTTPVTVLMALRADPEPVEIRVGALNLDPGFQILQYDVTASDDKQDPSRFSLFQANQYSFEKDPASGYAVIHMDNLMGTTRGPVTNALSESQPILIRQSGQPDIPLWPDANGGTWSPLLWYACLDGYNASRGPKVTGDTVYVAGSSTLPSLLATGTIDEHATLIGIASDIGLDDPFTHADPARPWQSQVWWADTSGGGYAPNPNFRWPQIAEQLASTPLTLQQWQDQLALQPVLNGDSSASGVVAGDGALIAWTITGLFEYTPAEFIVADEGRLARFDSGGSPLWSSDASLESGASRDLGAVGNVHPLVRPTRAYAFGPTDTIVVDTAANRLVQLSVTGREERSIESFQLGRRASNGTPFAPEGYRSGEPLNFNSPRDVLSFTEFVTAASNTVFSNPQPLEYWVHTLVADGGNRRLLELVDRYGADPTTREVGDPVVDGGVAQLGILLWHSPAQFTGKNWEYSALARVYVPDPLNPRFVLAAGIGGTLPTRSDTGLATPDAAAIREEDTGNGGIVVFDLDNSQVVNAATLPSINPDLTWDFAAGAFGSASRAARSKKIAGLRSMTMRNVPDGLGGSFLSIMFTDSSGVYEIIPGASSSWSVDWMLPNEAFRAMRGVVLPYPGVGAIGPSADNPNDLSAVYARRLDSGDVLVANAYYGKTRAGDDFGGEVVQVDGRIDATETNGIPGFGFTKQNFGFQATSLRFRLQRVQRARDILVPVFADRR</sequence>
<dbReference type="Gene3D" id="3.40.50.12140">
    <property type="entry name" value="Domain of unknown function DUF4159"/>
    <property type="match status" value="1"/>
</dbReference>
<evidence type="ECO:0000313" key="3">
    <source>
        <dbReference type="Proteomes" id="UP000727962"/>
    </source>
</evidence>
<accession>A0A931LYI8</accession>
<proteinExistence type="predicted"/>
<gene>
    <name evidence="2" type="ORF">HYR64_00070</name>
</gene>
<reference evidence="2" key="1">
    <citation type="submission" date="2020-07" db="EMBL/GenBank/DDBJ databases">
        <title>Huge and variable diversity of episymbiotic CPR bacteria and DPANN archaea in groundwater ecosystems.</title>
        <authorList>
            <person name="He C.Y."/>
            <person name="Keren R."/>
            <person name="Whittaker M."/>
            <person name="Farag I.F."/>
            <person name="Doudna J."/>
            <person name="Cate J.H.D."/>
            <person name="Banfield J.F."/>
        </authorList>
    </citation>
    <scope>NUCLEOTIDE SEQUENCE</scope>
    <source>
        <strain evidence="2">NC_groundwater_17_Pr7_B-0.1um_64_12</strain>
    </source>
</reference>
<organism evidence="2 3">
    <name type="scientific">Fimbriimonas ginsengisoli</name>
    <dbReference type="NCBI Taxonomy" id="1005039"/>
    <lineage>
        <taxon>Bacteria</taxon>
        <taxon>Bacillati</taxon>
        <taxon>Armatimonadota</taxon>
        <taxon>Fimbriimonadia</taxon>
        <taxon>Fimbriimonadales</taxon>
        <taxon>Fimbriimonadaceae</taxon>
        <taxon>Fimbriimonas</taxon>
    </lineage>
</organism>
<feature type="chain" id="PRO_5038109164" evidence="1">
    <location>
        <begin position="24"/>
        <end position="1560"/>
    </location>
</feature>
<dbReference type="Proteomes" id="UP000727962">
    <property type="component" value="Unassembled WGS sequence"/>
</dbReference>
<comment type="caution">
    <text evidence="2">The sequence shown here is derived from an EMBL/GenBank/DDBJ whole genome shotgun (WGS) entry which is preliminary data.</text>
</comment>
<dbReference type="EMBL" id="JACOSL010000001">
    <property type="protein sequence ID" value="MBI1755486.1"/>
    <property type="molecule type" value="Genomic_DNA"/>
</dbReference>
<name>A0A931LYI8_FIMGI</name>